<name>A0ACC0H806_9ERIC</name>
<reference evidence="1 2" key="1">
    <citation type="journal article" date="2022" name="Plant J.">
        <title>Chromosome-level genome of Camellia lanceoleosa provides a valuable resource for understanding genome evolution and self-incompatibility.</title>
        <authorList>
            <person name="Gong W."/>
            <person name="Xiao S."/>
            <person name="Wang L."/>
            <person name="Liao Z."/>
            <person name="Chang Y."/>
            <person name="Mo W."/>
            <person name="Hu G."/>
            <person name="Li W."/>
            <person name="Zhao G."/>
            <person name="Zhu H."/>
            <person name="Hu X."/>
            <person name="Ji K."/>
            <person name="Xiang X."/>
            <person name="Song Q."/>
            <person name="Yuan D."/>
            <person name="Jin S."/>
            <person name="Zhang L."/>
        </authorList>
    </citation>
    <scope>NUCLEOTIDE SEQUENCE [LARGE SCALE GENOMIC DNA]</scope>
    <source>
        <strain evidence="1">SQ_2022a</strain>
    </source>
</reference>
<protein>
    <submittedName>
        <fullName evidence="1">Uncharacterized protein</fullName>
    </submittedName>
</protein>
<keyword evidence="2" id="KW-1185">Reference proteome</keyword>
<evidence type="ECO:0000313" key="2">
    <source>
        <dbReference type="Proteomes" id="UP001060215"/>
    </source>
</evidence>
<gene>
    <name evidence="1" type="ORF">LOK49_LG07G01494</name>
</gene>
<accession>A0ACC0H806</accession>
<evidence type="ECO:0000313" key="1">
    <source>
        <dbReference type="EMBL" id="KAI8008998.1"/>
    </source>
</evidence>
<proteinExistence type="predicted"/>
<comment type="caution">
    <text evidence="1">The sequence shown here is derived from an EMBL/GenBank/DDBJ whole genome shotgun (WGS) entry which is preliminary data.</text>
</comment>
<dbReference type="EMBL" id="CM045764">
    <property type="protein sequence ID" value="KAI8008998.1"/>
    <property type="molecule type" value="Genomic_DNA"/>
</dbReference>
<dbReference type="Proteomes" id="UP001060215">
    <property type="component" value="Chromosome 7"/>
</dbReference>
<organism evidence="1 2">
    <name type="scientific">Camellia lanceoleosa</name>
    <dbReference type="NCBI Taxonomy" id="1840588"/>
    <lineage>
        <taxon>Eukaryota</taxon>
        <taxon>Viridiplantae</taxon>
        <taxon>Streptophyta</taxon>
        <taxon>Embryophyta</taxon>
        <taxon>Tracheophyta</taxon>
        <taxon>Spermatophyta</taxon>
        <taxon>Magnoliopsida</taxon>
        <taxon>eudicotyledons</taxon>
        <taxon>Gunneridae</taxon>
        <taxon>Pentapetalae</taxon>
        <taxon>asterids</taxon>
        <taxon>Ericales</taxon>
        <taxon>Theaceae</taxon>
        <taxon>Camellia</taxon>
    </lineage>
</organism>
<sequence length="95" mass="10262">MTRGAKVSRIKGLTSVGSWHRTAWCRATMVALSSSSSTTNQRERWLLNEADAAVQLGKHFGLDCSGKELEVLAQCTELELKDAELVVGCGGSDYS</sequence>